<evidence type="ECO:0000313" key="2">
    <source>
        <dbReference type="EMBL" id="KAF4625008.1"/>
    </source>
</evidence>
<dbReference type="PANTHER" id="PTHR38793">
    <property type="entry name" value="SLATT_FUNGAL DOMAIN-CONTAINING PROTEIN-RELATED"/>
    <property type="match status" value="1"/>
</dbReference>
<evidence type="ECO:0000259" key="1">
    <source>
        <dbReference type="Pfam" id="PF18142"/>
    </source>
</evidence>
<dbReference type="NCBIfam" id="NF033635">
    <property type="entry name" value="SLATT_fungal"/>
    <property type="match status" value="1"/>
</dbReference>
<evidence type="ECO:0000313" key="3">
    <source>
        <dbReference type="Proteomes" id="UP000566819"/>
    </source>
</evidence>
<dbReference type="InterPro" id="IPR041622">
    <property type="entry name" value="SLATT_fungi"/>
</dbReference>
<keyword evidence="3" id="KW-1185">Reference proteome</keyword>
<organism evidence="2 3">
    <name type="scientific">Cudoniella acicularis</name>
    <dbReference type="NCBI Taxonomy" id="354080"/>
    <lineage>
        <taxon>Eukaryota</taxon>
        <taxon>Fungi</taxon>
        <taxon>Dikarya</taxon>
        <taxon>Ascomycota</taxon>
        <taxon>Pezizomycotina</taxon>
        <taxon>Leotiomycetes</taxon>
        <taxon>Helotiales</taxon>
        <taxon>Tricladiaceae</taxon>
        <taxon>Cudoniella</taxon>
    </lineage>
</organism>
<dbReference type="PANTHER" id="PTHR38793:SF3">
    <property type="entry name" value="SMODS AND SLOG-ASSOCIATING 2TM EFFECTOR DOMAIN-CONTAINING PROTEIN"/>
    <property type="match status" value="1"/>
</dbReference>
<dbReference type="OrthoDB" id="5398270at2759"/>
<accession>A0A8H4R9U8</accession>
<proteinExistence type="predicted"/>
<dbReference type="Pfam" id="PF18142">
    <property type="entry name" value="SLATT_fungal"/>
    <property type="match status" value="1"/>
</dbReference>
<dbReference type="Proteomes" id="UP000566819">
    <property type="component" value="Unassembled WGS sequence"/>
</dbReference>
<protein>
    <recommendedName>
        <fullName evidence="1">SMODS and SLOG-associating 2TM effector domain-containing protein</fullName>
    </recommendedName>
</protein>
<dbReference type="EMBL" id="JAAMPI010001490">
    <property type="protein sequence ID" value="KAF4625008.1"/>
    <property type="molecule type" value="Genomic_DNA"/>
</dbReference>
<name>A0A8H4R9U8_9HELO</name>
<sequence length="124" mass="13901">MFLQIVVGAAVTAFGAGSASHVLITVFGATNTAIASLLAVLKSQGLPNRLRQDWNGWKELREFIELKEREIEMLMQGFGKEEEVAALDVWSLIKEIEARYKTMRLTLEANRPDTYIQVPHNRAA</sequence>
<dbReference type="AlphaFoldDB" id="A0A8H4R9U8"/>
<reference evidence="2 3" key="1">
    <citation type="submission" date="2020-03" db="EMBL/GenBank/DDBJ databases">
        <title>Draft Genome Sequence of Cudoniella acicularis.</title>
        <authorList>
            <person name="Buettner E."/>
            <person name="Kellner H."/>
        </authorList>
    </citation>
    <scope>NUCLEOTIDE SEQUENCE [LARGE SCALE GENOMIC DNA]</scope>
    <source>
        <strain evidence="2 3">DSM 108380</strain>
    </source>
</reference>
<comment type="caution">
    <text evidence="2">The sequence shown here is derived from an EMBL/GenBank/DDBJ whole genome shotgun (WGS) entry which is preliminary data.</text>
</comment>
<gene>
    <name evidence="2" type="ORF">G7Y89_g13164</name>
</gene>
<feature type="domain" description="SMODS and SLOG-associating 2TM effector" evidence="1">
    <location>
        <begin position="1"/>
        <end position="103"/>
    </location>
</feature>